<sequence>MKKRLQQVGLMPATINEVLDAQNATTCTKYRFSRNDKGVYAGKKEHDHSSSSSDEEEERRKKERKQKKHDEKRRRERHRRQALPANQTIIGERFPLSCMSKGMTTDASGTVSLCSSCWVWRRLPDNYSPQYVNELICDTADTSCLSGYATCGVGHRAIEVVRDDNGVKTTVALSAGSYCECRAALNSAIESLVTGAGLPSSLPALTATGAPLVGSG</sequence>
<protein>
    <submittedName>
        <fullName evidence="4">SWIM-type domain-containing protein</fullName>
    </submittedName>
</protein>
<organism evidence="3 4">
    <name type="scientific">Heligmosomoides polygyrus</name>
    <name type="common">Parasitic roundworm</name>
    <dbReference type="NCBI Taxonomy" id="6339"/>
    <lineage>
        <taxon>Eukaryota</taxon>
        <taxon>Metazoa</taxon>
        <taxon>Ecdysozoa</taxon>
        <taxon>Nematoda</taxon>
        <taxon>Chromadorea</taxon>
        <taxon>Rhabditida</taxon>
        <taxon>Rhabditina</taxon>
        <taxon>Rhabditomorpha</taxon>
        <taxon>Strongyloidea</taxon>
        <taxon>Heligmosomidae</taxon>
        <taxon>Heligmosomoides</taxon>
    </lineage>
</organism>
<feature type="region of interest" description="Disordered" evidence="1">
    <location>
        <begin position="38"/>
        <end position="86"/>
    </location>
</feature>
<dbReference type="Proteomes" id="UP000050761">
    <property type="component" value="Unassembled WGS sequence"/>
</dbReference>
<dbReference type="WBParaSite" id="HPBE_0001076801-mRNA-1">
    <property type="protein sequence ID" value="HPBE_0001076801-mRNA-1"/>
    <property type="gene ID" value="HPBE_0001076801"/>
</dbReference>
<feature type="compositionally biased region" description="Basic residues" evidence="1">
    <location>
        <begin position="61"/>
        <end position="81"/>
    </location>
</feature>
<evidence type="ECO:0000313" key="3">
    <source>
        <dbReference type="Proteomes" id="UP000050761"/>
    </source>
</evidence>
<dbReference type="InterPro" id="IPR029034">
    <property type="entry name" value="Cystine-knot_cytokine"/>
</dbReference>
<dbReference type="AlphaFoldDB" id="A0A183FS78"/>
<accession>A0A3P8CPX6</accession>
<feature type="compositionally biased region" description="Basic and acidic residues" evidence="1">
    <location>
        <begin position="38"/>
        <end position="49"/>
    </location>
</feature>
<dbReference type="PANTHER" id="PTHR33995">
    <property type="entry name" value="PROTEIN CBG18546"/>
    <property type="match status" value="1"/>
</dbReference>
<evidence type="ECO:0000256" key="1">
    <source>
        <dbReference type="SAM" id="MobiDB-lite"/>
    </source>
</evidence>
<reference evidence="2 3" key="1">
    <citation type="submission" date="2018-11" db="EMBL/GenBank/DDBJ databases">
        <authorList>
            <consortium name="Pathogen Informatics"/>
        </authorList>
    </citation>
    <scope>NUCLEOTIDE SEQUENCE [LARGE SCALE GENOMIC DNA]</scope>
</reference>
<gene>
    <name evidence="2" type="ORF">HPBE_LOCUS10769</name>
</gene>
<dbReference type="PANTHER" id="PTHR33995:SF4">
    <property type="entry name" value="PROTEIN CBG09882"/>
    <property type="match status" value="1"/>
</dbReference>
<dbReference type="EMBL" id="UZAH01026877">
    <property type="protein sequence ID" value="VDO86292.1"/>
    <property type="molecule type" value="Genomic_DNA"/>
</dbReference>
<evidence type="ECO:0000313" key="2">
    <source>
        <dbReference type="EMBL" id="VDO86292.1"/>
    </source>
</evidence>
<accession>A0A183FS78</accession>
<dbReference type="OrthoDB" id="5867008at2759"/>
<evidence type="ECO:0000313" key="4">
    <source>
        <dbReference type="WBParaSite" id="HPBE_0001076801-mRNA-1"/>
    </source>
</evidence>
<keyword evidence="3" id="KW-1185">Reference proteome</keyword>
<name>A0A183FS78_HELPZ</name>
<proteinExistence type="predicted"/>
<reference evidence="4" key="2">
    <citation type="submission" date="2019-09" db="UniProtKB">
        <authorList>
            <consortium name="WormBaseParasite"/>
        </authorList>
    </citation>
    <scope>IDENTIFICATION</scope>
</reference>
<dbReference type="SUPFAM" id="SSF57501">
    <property type="entry name" value="Cystine-knot cytokines"/>
    <property type="match status" value="1"/>
</dbReference>